<feature type="compositionally biased region" description="Basic residues" evidence="1">
    <location>
        <begin position="92"/>
        <end position="103"/>
    </location>
</feature>
<feature type="chain" id="PRO_5043004818" description="Histidine-rich glycoprotein" evidence="2">
    <location>
        <begin position="24"/>
        <end position="154"/>
    </location>
</feature>
<keyword evidence="4" id="KW-1185">Reference proteome</keyword>
<dbReference type="EMBL" id="JBBNAG010000005">
    <property type="protein sequence ID" value="KAK9131757.1"/>
    <property type="molecule type" value="Genomic_DNA"/>
</dbReference>
<feature type="compositionally biased region" description="Basic residues" evidence="1">
    <location>
        <begin position="121"/>
        <end position="131"/>
    </location>
</feature>
<organism evidence="3 4">
    <name type="scientific">Stephania cephalantha</name>
    <dbReference type="NCBI Taxonomy" id="152367"/>
    <lineage>
        <taxon>Eukaryota</taxon>
        <taxon>Viridiplantae</taxon>
        <taxon>Streptophyta</taxon>
        <taxon>Embryophyta</taxon>
        <taxon>Tracheophyta</taxon>
        <taxon>Spermatophyta</taxon>
        <taxon>Magnoliopsida</taxon>
        <taxon>Ranunculales</taxon>
        <taxon>Menispermaceae</taxon>
        <taxon>Menispermoideae</taxon>
        <taxon>Cissampelideae</taxon>
        <taxon>Stephania</taxon>
    </lineage>
</organism>
<name>A0AAP0JCN7_9MAGN</name>
<protein>
    <recommendedName>
        <fullName evidence="5">Histidine-rich glycoprotein</fullName>
    </recommendedName>
</protein>
<evidence type="ECO:0000256" key="2">
    <source>
        <dbReference type="SAM" id="SignalP"/>
    </source>
</evidence>
<keyword evidence="2" id="KW-0732">Signal</keyword>
<evidence type="ECO:0008006" key="5">
    <source>
        <dbReference type="Google" id="ProtNLM"/>
    </source>
</evidence>
<dbReference type="Proteomes" id="UP001419268">
    <property type="component" value="Unassembled WGS sequence"/>
</dbReference>
<feature type="region of interest" description="Disordered" evidence="1">
    <location>
        <begin position="46"/>
        <end position="154"/>
    </location>
</feature>
<accession>A0AAP0JCN7</accession>
<gene>
    <name evidence="3" type="ORF">Scep_011285</name>
</gene>
<evidence type="ECO:0000313" key="4">
    <source>
        <dbReference type="Proteomes" id="UP001419268"/>
    </source>
</evidence>
<feature type="signal peptide" evidence="2">
    <location>
        <begin position="1"/>
        <end position="23"/>
    </location>
</feature>
<sequence>MASSLKLLSSCFFILLNLWQCSGRIITLLHGPIRSLAHHHEHGAIEPHRTPIRPDHNHHGHGHGHGHGDSPTWSHNLHHHHEHGPSPTWSHALHHSGHGHVHVHGAPIRPGFGLKGSVALHNHHGHGHGHGHGAPTTTVANAGGPDLAHHEWNH</sequence>
<reference evidence="3 4" key="1">
    <citation type="submission" date="2024-01" db="EMBL/GenBank/DDBJ databases">
        <title>Genome assemblies of Stephania.</title>
        <authorList>
            <person name="Yang L."/>
        </authorList>
    </citation>
    <scope>NUCLEOTIDE SEQUENCE [LARGE SCALE GENOMIC DNA]</scope>
    <source>
        <strain evidence="3">JXDWG</strain>
        <tissue evidence="3">Leaf</tissue>
    </source>
</reference>
<feature type="compositionally biased region" description="Basic and acidic residues" evidence="1">
    <location>
        <begin position="46"/>
        <end position="57"/>
    </location>
</feature>
<evidence type="ECO:0000256" key="1">
    <source>
        <dbReference type="SAM" id="MobiDB-lite"/>
    </source>
</evidence>
<dbReference type="AlphaFoldDB" id="A0AAP0JCN7"/>
<comment type="caution">
    <text evidence="3">The sequence shown here is derived from an EMBL/GenBank/DDBJ whole genome shotgun (WGS) entry which is preliminary data.</text>
</comment>
<evidence type="ECO:0000313" key="3">
    <source>
        <dbReference type="EMBL" id="KAK9131757.1"/>
    </source>
</evidence>
<proteinExistence type="predicted"/>